<comment type="caution">
    <text evidence="2">The sequence shown here is derived from an EMBL/GenBank/DDBJ whole genome shotgun (WGS) entry which is preliminary data.</text>
</comment>
<evidence type="ECO:0000313" key="3">
    <source>
        <dbReference type="Proteomes" id="UP000655751"/>
    </source>
</evidence>
<dbReference type="RefSeq" id="WP_196153697.1">
    <property type="nucleotide sequence ID" value="NZ_JADMLG010000024.1"/>
</dbReference>
<dbReference type="EMBL" id="JADMLG010000024">
    <property type="protein sequence ID" value="MBH0781416.1"/>
    <property type="molecule type" value="Genomic_DNA"/>
</dbReference>
<feature type="compositionally biased region" description="Pro residues" evidence="1">
    <location>
        <begin position="54"/>
        <end position="64"/>
    </location>
</feature>
<evidence type="ECO:0000256" key="1">
    <source>
        <dbReference type="SAM" id="MobiDB-lite"/>
    </source>
</evidence>
<gene>
    <name evidence="2" type="ORF">IT779_34615</name>
</gene>
<sequence>MAWAVHGWFANYVLSQRISRHPRILGGSMAFRFGRKRPRALGPPPEPRHARPKIGPPPEPPPEPGRARASEPASRFQDSREKATGLVGVAEVFDVAASDDIEQDFLTVAQVWGAERVLDLDPKGLEWLIEKILADNASEGFYSHGIFAEMAPKQRPPRIQLNLTGVSGEERSFRIAKRTEGIFAVYGHASMYGVHPPRPPADVERFVMVCSGAYPDHQESWWLLHAVGLRASVDATGVPASAVTTSTGQRATVAGANSTVARLADEAQLAPAALERTSAYIIDVGRGPSVVAVVWKSDRNEANPWVRTRIPWHLEKVERTSPELAHRPGWTFLEDEPAMSFVANASDKTARQFKDVFIAVSIVPETAPDRILSRLPGTFEQWSDTFLHDLGAPLGEIDVALWILAADGTENNAVHLLFLPSYHPGVAVIPTDLMHLP</sequence>
<reference evidence="2" key="1">
    <citation type="submission" date="2020-11" db="EMBL/GenBank/DDBJ databases">
        <title>Nocardia NEAU-351.nov., a novel actinomycete isolated from the cow dung.</title>
        <authorList>
            <person name="Zhang X."/>
        </authorList>
    </citation>
    <scope>NUCLEOTIDE SEQUENCE</scope>
    <source>
        <strain evidence="2">NEAU-351</strain>
    </source>
</reference>
<dbReference type="Proteomes" id="UP000655751">
    <property type="component" value="Unassembled WGS sequence"/>
</dbReference>
<evidence type="ECO:0000313" key="2">
    <source>
        <dbReference type="EMBL" id="MBH0781416.1"/>
    </source>
</evidence>
<keyword evidence="3" id="KW-1185">Reference proteome</keyword>
<accession>A0A931N7B2</accession>
<name>A0A931N7B2_9NOCA</name>
<proteinExistence type="predicted"/>
<dbReference type="AlphaFoldDB" id="A0A931N7B2"/>
<protein>
    <submittedName>
        <fullName evidence="2">Uncharacterized protein</fullName>
    </submittedName>
</protein>
<feature type="region of interest" description="Disordered" evidence="1">
    <location>
        <begin position="35"/>
        <end position="80"/>
    </location>
</feature>
<organism evidence="2 3">
    <name type="scientific">Nocardia bovistercoris</name>
    <dbReference type="NCBI Taxonomy" id="2785916"/>
    <lineage>
        <taxon>Bacteria</taxon>
        <taxon>Bacillati</taxon>
        <taxon>Actinomycetota</taxon>
        <taxon>Actinomycetes</taxon>
        <taxon>Mycobacteriales</taxon>
        <taxon>Nocardiaceae</taxon>
        <taxon>Nocardia</taxon>
    </lineage>
</organism>